<evidence type="ECO:0000313" key="1">
    <source>
        <dbReference type="EMBL" id="GMR57413.1"/>
    </source>
</evidence>
<keyword evidence="2" id="KW-1185">Reference proteome</keyword>
<accession>A0AAN5D6F8</accession>
<dbReference type="Proteomes" id="UP001328107">
    <property type="component" value="Unassembled WGS sequence"/>
</dbReference>
<dbReference type="AlphaFoldDB" id="A0AAN5D6F8"/>
<feature type="non-terminal residue" evidence="1">
    <location>
        <position position="1"/>
    </location>
</feature>
<name>A0AAN5D6F8_9BILA</name>
<dbReference type="EMBL" id="BTRK01000006">
    <property type="protein sequence ID" value="GMR57413.1"/>
    <property type="molecule type" value="Genomic_DNA"/>
</dbReference>
<evidence type="ECO:0000313" key="2">
    <source>
        <dbReference type="Proteomes" id="UP001328107"/>
    </source>
</evidence>
<sequence length="91" mass="10323">IDCAVDGMVDDGYWFCDLPSRIIFVSRFVVLIDRIIHSRKGPAGVPVLIRYCVEYMAIRRGARSTARINETSLSSVVVFCFKLLFIVCQFS</sequence>
<proteinExistence type="predicted"/>
<organism evidence="1 2">
    <name type="scientific">Pristionchus mayeri</name>
    <dbReference type="NCBI Taxonomy" id="1317129"/>
    <lineage>
        <taxon>Eukaryota</taxon>
        <taxon>Metazoa</taxon>
        <taxon>Ecdysozoa</taxon>
        <taxon>Nematoda</taxon>
        <taxon>Chromadorea</taxon>
        <taxon>Rhabditida</taxon>
        <taxon>Rhabditina</taxon>
        <taxon>Diplogasteromorpha</taxon>
        <taxon>Diplogasteroidea</taxon>
        <taxon>Neodiplogasteridae</taxon>
        <taxon>Pristionchus</taxon>
    </lineage>
</organism>
<reference evidence="2" key="1">
    <citation type="submission" date="2022-10" db="EMBL/GenBank/DDBJ databases">
        <title>Genome assembly of Pristionchus species.</title>
        <authorList>
            <person name="Yoshida K."/>
            <person name="Sommer R.J."/>
        </authorList>
    </citation>
    <scope>NUCLEOTIDE SEQUENCE [LARGE SCALE GENOMIC DNA]</scope>
    <source>
        <strain evidence="2">RS5460</strain>
    </source>
</reference>
<gene>
    <name evidence="1" type="ORF">PMAYCL1PPCAC_27608</name>
</gene>
<comment type="caution">
    <text evidence="1">The sequence shown here is derived from an EMBL/GenBank/DDBJ whole genome shotgun (WGS) entry which is preliminary data.</text>
</comment>
<protein>
    <submittedName>
        <fullName evidence="1">Uncharacterized protein</fullName>
    </submittedName>
</protein>